<feature type="domain" description="N-acetyltransferase" evidence="1">
    <location>
        <begin position="5"/>
        <end position="152"/>
    </location>
</feature>
<dbReference type="Gene3D" id="3.40.630.30">
    <property type="match status" value="1"/>
</dbReference>
<dbReference type="InterPro" id="IPR000182">
    <property type="entry name" value="GNAT_dom"/>
</dbReference>
<evidence type="ECO:0000259" key="1">
    <source>
        <dbReference type="PROSITE" id="PS51186"/>
    </source>
</evidence>
<protein>
    <submittedName>
        <fullName evidence="2">Acetyltransferase (GNAT) domain-containing protein</fullName>
    </submittedName>
</protein>
<dbReference type="SUPFAM" id="SSF55729">
    <property type="entry name" value="Acyl-CoA N-acyltransferases (Nat)"/>
    <property type="match status" value="1"/>
</dbReference>
<gene>
    <name evidence="2" type="ORF">SAMN05444401_0068</name>
</gene>
<evidence type="ECO:0000313" key="3">
    <source>
        <dbReference type="Proteomes" id="UP000184080"/>
    </source>
</evidence>
<dbReference type="PROSITE" id="PS51186">
    <property type="entry name" value="GNAT"/>
    <property type="match status" value="1"/>
</dbReference>
<dbReference type="STRING" id="1121298.SAMN05444401_0068"/>
<evidence type="ECO:0000313" key="2">
    <source>
        <dbReference type="EMBL" id="SHJ90169.1"/>
    </source>
</evidence>
<name>A0A1M6N356_9CLOT</name>
<dbReference type="InterPro" id="IPR016181">
    <property type="entry name" value="Acyl_CoA_acyltransferase"/>
</dbReference>
<dbReference type="Proteomes" id="UP000184080">
    <property type="component" value="Unassembled WGS sequence"/>
</dbReference>
<dbReference type="AlphaFoldDB" id="A0A1M6N356"/>
<dbReference type="EMBL" id="FQZO01000010">
    <property type="protein sequence ID" value="SHJ90169.1"/>
    <property type="molecule type" value="Genomic_DNA"/>
</dbReference>
<keyword evidence="2" id="KW-0808">Transferase</keyword>
<dbReference type="OrthoDB" id="9783470at2"/>
<dbReference type="Pfam" id="PF13508">
    <property type="entry name" value="Acetyltransf_7"/>
    <property type="match status" value="1"/>
</dbReference>
<accession>A0A1M6N356</accession>
<dbReference type="CDD" id="cd04301">
    <property type="entry name" value="NAT_SF"/>
    <property type="match status" value="1"/>
</dbReference>
<dbReference type="RefSeq" id="WP_073011607.1">
    <property type="nucleotide sequence ID" value="NZ_FQZO01000010.1"/>
</dbReference>
<proteinExistence type="predicted"/>
<organism evidence="2 3">
    <name type="scientific">Clostridium amylolyticum</name>
    <dbReference type="NCBI Taxonomy" id="1121298"/>
    <lineage>
        <taxon>Bacteria</taxon>
        <taxon>Bacillati</taxon>
        <taxon>Bacillota</taxon>
        <taxon>Clostridia</taxon>
        <taxon>Eubacteriales</taxon>
        <taxon>Clostridiaceae</taxon>
        <taxon>Clostridium</taxon>
    </lineage>
</organism>
<sequence length="152" mass="18170">MIFKIEDKCQKEEIAREILSKLTDWFGLPESTAEYVKCSRDMPFWADIENEQVRGFITLRETSHYAAEIYVMGVLKEFHRNKIGNKLFKTCYNYAKEQGYLYIQVKTVKEGCYNEYDRTIAFYKSLGFKEFECLPTLWDKWNPCQIYVMSIK</sequence>
<keyword evidence="3" id="KW-1185">Reference proteome</keyword>
<dbReference type="GO" id="GO:0016747">
    <property type="term" value="F:acyltransferase activity, transferring groups other than amino-acyl groups"/>
    <property type="evidence" value="ECO:0007669"/>
    <property type="project" value="InterPro"/>
</dbReference>
<reference evidence="2 3" key="1">
    <citation type="submission" date="2016-11" db="EMBL/GenBank/DDBJ databases">
        <authorList>
            <person name="Jaros S."/>
            <person name="Januszkiewicz K."/>
            <person name="Wedrychowicz H."/>
        </authorList>
    </citation>
    <scope>NUCLEOTIDE SEQUENCE [LARGE SCALE GENOMIC DNA]</scope>
    <source>
        <strain evidence="2 3">DSM 21864</strain>
    </source>
</reference>